<dbReference type="GO" id="GO:0046872">
    <property type="term" value="F:metal ion binding"/>
    <property type="evidence" value="ECO:0007669"/>
    <property type="project" value="UniProtKB-KW"/>
</dbReference>
<dbReference type="PANTHER" id="PTHR20941:SF1">
    <property type="entry name" value="FOLIC ACID SYNTHESIS PROTEIN FOL1"/>
    <property type="match status" value="1"/>
</dbReference>
<protein>
    <recommendedName>
        <fullName evidence="6 12">Dihydropteroate synthase</fullName>
        <shortName evidence="12">DHPS</shortName>
        <ecNumber evidence="5 12">2.5.1.15</ecNumber>
    </recommendedName>
    <alternativeName>
        <fullName evidence="11 12">Dihydropteroate pyrophosphorylase</fullName>
    </alternativeName>
</protein>
<reference evidence="14" key="1">
    <citation type="submission" date="2023-02" db="EMBL/GenBank/DDBJ databases">
        <title>Kitasatospora phosalacinea NBRC 14362.</title>
        <authorList>
            <person name="Ichikawa N."/>
            <person name="Sato H."/>
            <person name="Tonouchi N."/>
        </authorList>
    </citation>
    <scope>NUCLEOTIDE SEQUENCE</scope>
    <source>
        <strain evidence="14">NBRC 14362</strain>
    </source>
</reference>
<evidence type="ECO:0000256" key="11">
    <source>
        <dbReference type="ARBA" id="ARBA00030193"/>
    </source>
</evidence>
<proteinExistence type="inferred from homology"/>
<dbReference type="Proteomes" id="UP001165143">
    <property type="component" value="Unassembled WGS sequence"/>
</dbReference>
<dbReference type="EC" id="2.5.1.15" evidence="5 12"/>
<evidence type="ECO:0000256" key="1">
    <source>
        <dbReference type="ARBA" id="ARBA00000012"/>
    </source>
</evidence>
<comment type="caution">
    <text evidence="14">The sequence shown here is derived from an EMBL/GenBank/DDBJ whole genome shotgun (WGS) entry which is preliminary data.</text>
</comment>
<comment type="catalytic activity">
    <reaction evidence="1">
        <text>(7,8-dihydropterin-6-yl)methyl diphosphate + 4-aminobenzoate = 7,8-dihydropteroate + diphosphate</text>
        <dbReference type="Rhea" id="RHEA:19949"/>
        <dbReference type="ChEBI" id="CHEBI:17836"/>
        <dbReference type="ChEBI" id="CHEBI:17839"/>
        <dbReference type="ChEBI" id="CHEBI:33019"/>
        <dbReference type="ChEBI" id="CHEBI:72950"/>
        <dbReference type="EC" id="2.5.1.15"/>
    </reaction>
</comment>
<dbReference type="GO" id="GO:0005829">
    <property type="term" value="C:cytosol"/>
    <property type="evidence" value="ECO:0007669"/>
    <property type="project" value="TreeGrafter"/>
</dbReference>
<dbReference type="Gene3D" id="3.20.20.20">
    <property type="entry name" value="Dihydropteroate synthase-like"/>
    <property type="match status" value="1"/>
</dbReference>
<keyword evidence="9 12" id="KW-0460">Magnesium</keyword>
<evidence type="ECO:0000256" key="10">
    <source>
        <dbReference type="ARBA" id="ARBA00022909"/>
    </source>
</evidence>
<dbReference type="InterPro" id="IPR006390">
    <property type="entry name" value="DHP_synth_dom"/>
</dbReference>
<dbReference type="RefSeq" id="WP_106973878.1">
    <property type="nucleotide sequence ID" value="NZ_BSRX01000017.1"/>
</dbReference>
<evidence type="ECO:0000256" key="8">
    <source>
        <dbReference type="ARBA" id="ARBA00022723"/>
    </source>
</evidence>
<comment type="similarity">
    <text evidence="4 12">Belongs to the DHPS family.</text>
</comment>
<sequence>MGRMSENVPGLPVLERCAVMGVVNVTPDSFSDGGMWLDPAKAVAHGLDLVARGADLVDVGGESTRPGAVRVTEAEELRRVVPVVAELARAGVVVSVDTMRAAVAAAALAAGARVVNDVSGGLADPAMAEVVAGTGAPFVVMHWRGQSAGMDSLAVYDDVVADVVRELSVRVEDLLAAGVKEEQLILDPGLGFAKTGAHNWALLGRLDALTALGRPVLVAASRKRFLGTLLANPETGELRPARQRDDATAAVSALSARAGAWAVRVHDVSGTADAVRVVAAWEQAAQRG</sequence>
<comment type="function">
    <text evidence="12">Catalyzes the condensation of para-aminobenzoate (pABA) with 6-hydroxymethyl-7,8-dihydropterin diphosphate (DHPt-PP) to form 7,8-dihydropteroate (H2Pte), the immediate precursor of folate derivatives.</text>
</comment>
<evidence type="ECO:0000256" key="5">
    <source>
        <dbReference type="ARBA" id="ARBA00012458"/>
    </source>
</evidence>
<dbReference type="InterPro" id="IPR011005">
    <property type="entry name" value="Dihydropteroate_synth-like_sf"/>
</dbReference>
<organism evidence="14 15">
    <name type="scientific">Kitasatospora phosalacinea</name>
    <dbReference type="NCBI Taxonomy" id="2065"/>
    <lineage>
        <taxon>Bacteria</taxon>
        <taxon>Bacillati</taxon>
        <taxon>Actinomycetota</taxon>
        <taxon>Actinomycetes</taxon>
        <taxon>Kitasatosporales</taxon>
        <taxon>Streptomycetaceae</taxon>
        <taxon>Kitasatospora</taxon>
    </lineage>
</organism>
<dbReference type="FunFam" id="3.20.20.20:FF:000006">
    <property type="entry name" value="Dihydropteroate synthase"/>
    <property type="match status" value="1"/>
</dbReference>
<evidence type="ECO:0000256" key="4">
    <source>
        <dbReference type="ARBA" id="ARBA00009503"/>
    </source>
</evidence>
<dbReference type="GO" id="GO:0004156">
    <property type="term" value="F:dihydropteroate synthase activity"/>
    <property type="evidence" value="ECO:0007669"/>
    <property type="project" value="UniProtKB-EC"/>
</dbReference>
<dbReference type="Pfam" id="PF00809">
    <property type="entry name" value="Pterin_bind"/>
    <property type="match status" value="1"/>
</dbReference>
<dbReference type="PROSITE" id="PS00793">
    <property type="entry name" value="DHPS_2"/>
    <property type="match status" value="1"/>
</dbReference>
<keyword evidence="7 12" id="KW-0808">Transferase</keyword>
<dbReference type="AlphaFoldDB" id="A0A9W6PHZ4"/>
<dbReference type="OrthoDB" id="9811744at2"/>
<dbReference type="PROSITE" id="PS50972">
    <property type="entry name" value="PTERIN_BINDING"/>
    <property type="match status" value="1"/>
</dbReference>
<gene>
    <name evidence="14" type="ORF">Kpho01_32120</name>
</gene>
<dbReference type="InterPro" id="IPR000489">
    <property type="entry name" value="Pterin-binding_dom"/>
</dbReference>
<evidence type="ECO:0000313" key="14">
    <source>
        <dbReference type="EMBL" id="GLW55201.1"/>
    </source>
</evidence>
<feature type="domain" description="Pterin-binding" evidence="13">
    <location>
        <begin position="17"/>
        <end position="276"/>
    </location>
</feature>
<evidence type="ECO:0000256" key="3">
    <source>
        <dbReference type="ARBA" id="ARBA00004763"/>
    </source>
</evidence>
<accession>A0A9W6PHZ4</accession>
<evidence type="ECO:0000256" key="2">
    <source>
        <dbReference type="ARBA" id="ARBA00001946"/>
    </source>
</evidence>
<dbReference type="CDD" id="cd00739">
    <property type="entry name" value="DHPS"/>
    <property type="match status" value="1"/>
</dbReference>
<evidence type="ECO:0000256" key="6">
    <source>
        <dbReference type="ARBA" id="ARBA00016919"/>
    </source>
</evidence>
<name>A0A9W6PHZ4_9ACTN</name>
<dbReference type="GO" id="GO:0046656">
    <property type="term" value="P:folic acid biosynthetic process"/>
    <property type="evidence" value="ECO:0007669"/>
    <property type="project" value="UniProtKB-KW"/>
</dbReference>
<comment type="cofactor">
    <cofactor evidence="2 12">
        <name>Mg(2+)</name>
        <dbReference type="ChEBI" id="CHEBI:18420"/>
    </cofactor>
</comment>
<dbReference type="PANTHER" id="PTHR20941">
    <property type="entry name" value="FOLATE SYNTHESIS PROTEINS"/>
    <property type="match status" value="1"/>
</dbReference>
<evidence type="ECO:0000256" key="12">
    <source>
        <dbReference type="RuleBase" id="RU361205"/>
    </source>
</evidence>
<dbReference type="EMBL" id="BSRX01000017">
    <property type="protein sequence ID" value="GLW55201.1"/>
    <property type="molecule type" value="Genomic_DNA"/>
</dbReference>
<dbReference type="InterPro" id="IPR045031">
    <property type="entry name" value="DHP_synth-like"/>
</dbReference>
<evidence type="ECO:0000259" key="13">
    <source>
        <dbReference type="PROSITE" id="PS50972"/>
    </source>
</evidence>
<evidence type="ECO:0000256" key="7">
    <source>
        <dbReference type="ARBA" id="ARBA00022679"/>
    </source>
</evidence>
<dbReference type="GO" id="GO:0046654">
    <property type="term" value="P:tetrahydrofolate biosynthetic process"/>
    <property type="evidence" value="ECO:0007669"/>
    <property type="project" value="TreeGrafter"/>
</dbReference>
<dbReference type="NCBIfam" id="TIGR01496">
    <property type="entry name" value="DHPS"/>
    <property type="match status" value="1"/>
</dbReference>
<evidence type="ECO:0000256" key="9">
    <source>
        <dbReference type="ARBA" id="ARBA00022842"/>
    </source>
</evidence>
<dbReference type="PROSITE" id="PS00792">
    <property type="entry name" value="DHPS_1"/>
    <property type="match status" value="1"/>
</dbReference>
<evidence type="ECO:0000313" key="15">
    <source>
        <dbReference type="Proteomes" id="UP001165143"/>
    </source>
</evidence>
<comment type="pathway">
    <text evidence="3 12">Cofactor biosynthesis; tetrahydrofolate biosynthesis; 7,8-dihydrofolate from 2-amino-4-hydroxy-6-hydroxymethyl-7,8-dihydropteridine diphosphate and 4-aminobenzoate: step 1/2.</text>
</comment>
<keyword evidence="8 12" id="KW-0479">Metal-binding</keyword>
<keyword evidence="10 12" id="KW-0289">Folate biosynthesis</keyword>
<dbReference type="SUPFAM" id="SSF51717">
    <property type="entry name" value="Dihydropteroate synthetase-like"/>
    <property type="match status" value="1"/>
</dbReference>